<dbReference type="PANTHER" id="PTHR31258:SF2">
    <property type="entry name" value="TRANSMEMBRANE PROTEIN 54"/>
    <property type="match status" value="1"/>
</dbReference>
<dbReference type="EMBL" id="VWZO01008415">
    <property type="protein sequence ID" value="NXH14306.1"/>
    <property type="molecule type" value="Genomic_DNA"/>
</dbReference>
<dbReference type="GO" id="GO:0016020">
    <property type="term" value="C:membrane"/>
    <property type="evidence" value="ECO:0007669"/>
    <property type="project" value="UniProtKB-SubCell"/>
</dbReference>
<dbReference type="InterPro" id="IPR020977">
    <property type="entry name" value="Beta-casein-like"/>
</dbReference>
<dbReference type="AlphaFoldDB" id="A0A7K9HLG7"/>
<keyword evidence="3 6" id="KW-0812">Transmembrane</keyword>
<comment type="caution">
    <text evidence="7">The sequence shown here is derived from an EMBL/GenBank/DDBJ whole genome shotgun (WGS) entry which is preliminary data.</text>
</comment>
<organism evidence="7 8">
    <name type="scientific">Bucco capensis</name>
    <name type="common">collared puffbird</name>
    <dbReference type="NCBI Taxonomy" id="135168"/>
    <lineage>
        <taxon>Eukaryota</taxon>
        <taxon>Metazoa</taxon>
        <taxon>Chordata</taxon>
        <taxon>Craniata</taxon>
        <taxon>Vertebrata</taxon>
        <taxon>Euteleostomi</taxon>
        <taxon>Archelosauria</taxon>
        <taxon>Archosauria</taxon>
        <taxon>Dinosauria</taxon>
        <taxon>Saurischia</taxon>
        <taxon>Theropoda</taxon>
        <taxon>Coelurosauria</taxon>
        <taxon>Aves</taxon>
        <taxon>Neognathae</taxon>
        <taxon>Neoaves</taxon>
        <taxon>Telluraves</taxon>
        <taxon>Coraciimorphae</taxon>
        <taxon>Piciformes</taxon>
        <taxon>Bucconidae</taxon>
        <taxon>Bucco</taxon>
    </lineage>
</organism>
<dbReference type="PANTHER" id="PTHR31258">
    <property type="entry name" value="KERATINOCYTE-ASSOCIATED PROTEIN 3"/>
    <property type="match status" value="1"/>
</dbReference>
<feature type="non-terminal residue" evidence="7">
    <location>
        <position position="1"/>
    </location>
</feature>
<feature type="transmembrane region" description="Helical" evidence="6">
    <location>
        <begin position="80"/>
        <end position="105"/>
    </location>
</feature>
<evidence type="ECO:0000256" key="5">
    <source>
        <dbReference type="ARBA" id="ARBA00023136"/>
    </source>
</evidence>
<feature type="transmembrane region" description="Helical" evidence="6">
    <location>
        <begin position="145"/>
        <end position="167"/>
    </location>
</feature>
<gene>
    <name evidence="7" type="primary">Tmem54</name>
    <name evidence="7" type="ORF">BUCCAP_R14960</name>
</gene>
<comment type="similarity">
    <text evidence="2">Belongs to the TMEM54 family.</text>
</comment>
<name>A0A7K9HLG7_9PICI</name>
<comment type="subcellular location">
    <subcellularLocation>
        <location evidence="1">Membrane</location>
        <topology evidence="1">Multi-pass membrane protein</topology>
    </subcellularLocation>
</comment>
<keyword evidence="8" id="KW-1185">Reference proteome</keyword>
<dbReference type="Proteomes" id="UP000534107">
    <property type="component" value="Unassembled WGS sequence"/>
</dbReference>
<evidence type="ECO:0000313" key="7">
    <source>
        <dbReference type="EMBL" id="NXH14306.1"/>
    </source>
</evidence>
<dbReference type="Pfam" id="PF12304">
    <property type="entry name" value="BCLP"/>
    <property type="match status" value="1"/>
</dbReference>
<evidence type="ECO:0000256" key="4">
    <source>
        <dbReference type="ARBA" id="ARBA00022989"/>
    </source>
</evidence>
<protein>
    <submittedName>
        <fullName evidence="7">TMM54 protein</fullName>
    </submittedName>
</protein>
<sequence>QSVLMKTGLILLILGHLSFITAALVHGTVLRFLLSPGDAISLHYAITNAASVISALLTISCGIAALVLSRSLTPATLKWVLFTLSTSSCLGCLSCLLAMAVSIGLTLGNQGQALLAPCTVTNNSTSTPASQQCPFDPTRVYSSTLSLWAISLLLDAMEIVFSLRCLLLSIHLLQL</sequence>
<evidence type="ECO:0000256" key="1">
    <source>
        <dbReference type="ARBA" id="ARBA00004141"/>
    </source>
</evidence>
<keyword evidence="4 6" id="KW-1133">Transmembrane helix</keyword>
<dbReference type="OrthoDB" id="9389418at2759"/>
<evidence type="ECO:0000313" key="8">
    <source>
        <dbReference type="Proteomes" id="UP000534107"/>
    </source>
</evidence>
<feature type="transmembrane region" description="Helical" evidence="6">
    <location>
        <begin position="43"/>
        <end position="68"/>
    </location>
</feature>
<accession>A0A7K9HLG7</accession>
<proteinExistence type="inferred from homology"/>
<feature type="non-terminal residue" evidence="7">
    <location>
        <position position="175"/>
    </location>
</feature>
<evidence type="ECO:0000256" key="3">
    <source>
        <dbReference type="ARBA" id="ARBA00022692"/>
    </source>
</evidence>
<evidence type="ECO:0000256" key="6">
    <source>
        <dbReference type="SAM" id="Phobius"/>
    </source>
</evidence>
<evidence type="ECO:0000256" key="2">
    <source>
        <dbReference type="ARBA" id="ARBA00011030"/>
    </source>
</evidence>
<keyword evidence="5 6" id="KW-0472">Membrane</keyword>
<reference evidence="7 8" key="1">
    <citation type="submission" date="2019-09" db="EMBL/GenBank/DDBJ databases">
        <title>Bird 10,000 Genomes (B10K) Project - Family phase.</title>
        <authorList>
            <person name="Zhang G."/>
        </authorList>
    </citation>
    <scope>NUCLEOTIDE SEQUENCE [LARGE SCALE GENOMIC DNA]</scope>
    <source>
        <strain evidence="7">B10K-DU-001-16</strain>
        <tissue evidence="7">Muscle</tissue>
    </source>
</reference>